<dbReference type="OrthoDB" id="1664624at2759"/>
<organism evidence="2 3">
    <name type="scientific">Parasponia andersonii</name>
    <name type="common">Sponia andersonii</name>
    <dbReference type="NCBI Taxonomy" id="3476"/>
    <lineage>
        <taxon>Eukaryota</taxon>
        <taxon>Viridiplantae</taxon>
        <taxon>Streptophyta</taxon>
        <taxon>Embryophyta</taxon>
        <taxon>Tracheophyta</taxon>
        <taxon>Spermatophyta</taxon>
        <taxon>Magnoliopsida</taxon>
        <taxon>eudicotyledons</taxon>
        <taxon>Gunneridae</taxon>
        <taxon>Pentapetalae</taxon>
        <taxon>rosids</taxon>
        <taxon>fabids</taxon>
        <taxon>Rosales</taxon>
        <taxon>Cannabaceae</taxon>
        <taxon>Parasponia</taxon>
    </lineage>
</organism>
<reference evidence="3" key="1">
    <citation type="submission" date="2016-06" db="EMBL/GenBank/DDBJ databases">
        <title>Parallel loss of symbiosis genes in relatives of nitrogen-fixing non-legume Parasponia.</title>
        <authorList>
            <person name="Van Velzen R."/>
            <person name="Holmer R."/>
            <person name="Bu F."/>
            <person name="Rutten L."/>
            <person name="Van Zeijl A."/>
            <person name="Liu W."/>
            <person name="Santuari L."/>
            <person name="Cao Q."/>
            <person name="Sharma T."/>
            <person name="Shen D."/>
            <person name="Roswanjaya Y."/>
            <person name="Wardhani T."/>
            <person name="Kalhor M.S."/>
            <person name="Jansen J."/>
            <person name="Van den Hoogen J."/>
            <person name="Gungor B."/>
            <person name="Hartog M."/>
            <person name="Hontelez J."/>
            <person name="Verver J."/>
            <person name="Yang W.-C."/>
            <person name="Schijlen E."/>
            <person name="Repin R."/>
            <person name="Schilthuizen M."/>
            <person name="Schranz E."/>
            <person name="Heidstra R."/>
            <person name="Miyata K."/>
            <person name="Fedorova E."/>
            <person name="Kohlen W."/>
            <person name="Bisseling T."/>
            <person name="Smit S."/>
            <person name="Geurts R."/>
        </authorList>
    </citation>
    <scope>NUCLEOTIDE SEQUENCE [LARGE SCALE GENOMIC DNA]</scope>
    <source>
        <strain evidence="3">cv. WU1-14</strain>
    </source>
</reference>
<accession>A0A2P5BCN6</accession>
<feature type="transmembrane region" description="Helical" evidence="1">
    <location>
        <begin position="77"/>
        <end position="97"/>
    </location>
</feature>
<evidence type="ECO:0000313" key="2">
    <source>
        <dbReference type="EMBL" id="PON46567.1"/>
    </source>
</evidence>
<dbReference type="AlphaFoldDB" id="A0A2P5BCN6"/>
<keyword evidence="2" id="KW-0575">Peroxidase</keyword>
<gene>
    <name evidence="2" type="ORF">PanWU01x14_250990</name>
</gene>
<keyword evidence="1" id="KW-1133">Transmembrane helix</keyword>
<evidence type="ECO:0000256" key="1">
    <source>
        <dbReference type="SAM" id="Phobius"/>
    </source>
</evidence>
<keyword evidence="2" id="KW-0560">Oxidoreductase</keyword>
<protein>
    <submittedName>
        <fullName evidence="2">Peroxidase</fullName>
    </submittedName>
</protein>
<name>A0A2P5BCN6_PARAD</name>
<sequence>MVIKSRAAVARISAQETMPGHSSSRAVLARVMRSKPSPERERLMSASRSALLKALVATRMEASQPSTRQSWKRRRRVAAAVVGAANCLSCTICRMISWNFGHVFW</sequence>
<dbReference type="GO" id="GO:0004601">
    <property type="term" value="F:peroxidase activity"/>
    <property type="evidence" value="ECO:0007669"/>
    <property type="project" value="UniProtKB-KW"/>
</dbReference>
<keyword evidence="1" id="KW-0812">Transmembrane</keyword>
<comment type="caution">
    <text evidence="2">The sequence shown here is derived from an EMBL/GenBank/DDBJ whole genome shotgun (WGS) entry which is preliminary data.</text>
</comment>
<keyword evidence="3" id="KW-1185">Reference proteome</keyword>
<proteinExistence type="predicted"/>
<keyword evidence="1" id="KW-0472">Membrane</keyword>
<dbReference type="EMBL" id="JXTB01000309">
    <property type="protein sequence ID" value="PON46567.1"/>
    <property type="molecule type" value="Genomic_DNA"/>
</dbReference>
<evidence type="ECO:0000313" key="3">
    <source>
        <dbReference type="Proteomes" id="UP000237105"/>
    </source>
</evidence>
<dbReference type="Proteomes" id="UP000237105">
    <property type="component" value="Unassembled WGS sequence"/>
</dbReference>